<dbReference type="Proteomes" id="UP000286934">
    <property type="component" value="Unassembled WGS sequence"/>
</dbReference>
<comment type="caution">
    <text evidence="1">The sequence shown here is derived from an EMBL/GenBank/DDBJ whole genome shotgun (WGS) entry which is preliminary data.</text>
</comment>
<reference evidence="2" key="1">
    <citation type="journal article" date="2018" name="Front. Microbiol.">
        <title>Genome-Based Analysis Reveals the Taxonomy and Diversity of the Family Idiomarinaceae.</title>
        <authorList>
            <person name="Liu Y."/>
            <person name="Lai Q."/>
            <person name="Shao Z."/>
        </authorList>
    </citation>
    <scope>NUCLEOTIDE SEQUENCE [LARGE SCALE GENOMIC DNA]</scope>
    <source>
        <strain evidence="2">AIS</strain>
    </source>
</reference>
<protein>
    <recommendedName>
        <fullName evidence="3">HEPN domain-containing protein</fullName>
    </recommendedName>
</protein>
<proteinExistence type="predicted"/>
<evidence type="ECO:0000313" key="1">
    <source>
        <dbReference type="EMBL" id="RUO38627.1"/>
    </source>
</evidence>
<name>A0A432WY25_9GAMM</name>
<dbReference type="AlphaFoldDB" id="A0A432WY25"/>
<evidence type="ECO:0008006" key="3">
    <source>
        <dbReference type="Google" id="ProtNLM"/>
    </source>
</evidence>
<keyword evidence="2" id="KW-1185">Reference proteome</keyword>
<evidence type="ECO:0000313" key="2">
    <source>
        <dbReference type="Proteomes" id="UP000286934"/>
    </source>
</evidence>
<sequence length="60" mass="6890">MIEDAYKFCRAAEILVSERNMMKISQINAALSIEILLKSFFSSVVDHPGKVYATYKFEKN</sequence>
<organism evidence="1 2">
    <name type="scientific">Aliidiomarina shirensis</name>
    <dbReference type="NCBI Taxonomy" id="1048642"/>
    <lineage>
        <taxon>Bacteria</taxon>
        <taxon>Pseudomonadati</taxon>
        <taxon>Pseudomonadota</taxon>
        <taxon>Gammaproteobacteria</taxon>
        <taxon>Alteromonadales</taxon>
        <taxon>Idiomarinaceae</taxon>
        <taxon>Aliidiomarina</taxon>
    </lineage>
</organism>
<dbReference type="EMBL" id="PIPP01000001">
    <property type="protein sequence ID" value="RUO38627.1"/>
    <property type="molecule type" value="Genomic_DNA"/>
</dbReference>
<gene>
    <name evidence="1" type="ORF">CWE13_02995</name>
</gene>
<accession>A0A432WY25</accession>